<dbReference type="RefSeq" id="WP_094324989.1">
    <property type="nucleotide sequence ID" value="NZ_CP022347.1"/>
</dbReference>
<dbReference type="KEGG" id="cavi:CAV_0552"/>
<protein>
    <submittedName>
        <fullName evidence="2">Uncharacterized protein</fullName>
    </submittedName>
</protein>
<keyword evidence="3" id="KW-1185">Reference proteome</keyword>
<sequence length="266" mass="30312">MNSQNFFKNLSLAHESMKDFNVGSEEARLKFALEIALKLEELDLQNRQMALAEEEGRQKLELNYMEAKLKSLEMRNKHNLAEAEVLKSLIQSNTMLKSVWDNANINKVNALVGLFNSVMNAQNTSNLKSWETIFNEIKNACYAIGADTDSKNNTNTVLAAYKPLLDEISQALKEAEFDKANVKQLSLIAPKLELLKGESMSVRAVCGFESKDYGFVYEDKTYKSFTFLFEAKEEGEFLLKFYALDDKGQRIEDEIKISVLSDEKRL</sequence>
<name>A0A222MWD3_9BACT</name>
<keyword evidence="1" id="KW-0175">Coiled coil</keyword>
<evidence type="ECO:0000256" key="1">
    <source>
        <dbReference type="SAM" id="Coils"/>
    </source>
</evidence>
<dbReference type="OrthoDB" id="5321765at2"/>
<dbReference type="EMBL" id="CP022347">
    <property type="protein sequence ID" value="ASQ30219.1"/>
    <property type="molecule type" value="Genomic_DNA"/>
</dbReference>
<dbReference type="Proteomes" id="UP000201169">
    <property type="component" value="Chromosome"/>
</dbReference>
<feature type="coiled-coil region" evidence="1">
    <location>
        <begin position="35"/>
        <end position="77"/>
    </location>
</feature>
<evidence type="ECO:0000313" key="3">
    <source>
        <dbReference type="Proteomes" id="UP000201169"/>
    </source>
</evidence>
<organism evidence="2 3">
    <name type="scientific">Campylobacter avium LMG 24591</name>
    <dbReference type="NCBI Taxonomy" id="522484"/>
    <lineage>
        <taxon>Bacteria</taxon>
        <taxon>Pseudomonadati</taxon>
        <taxon>Campylobacterota</taxon>
        <taxon>Epsilonproteobacteria</taxon>
        <taxon>Campylobacterales</taxon>
        <taxon>Campylobacteraceae</taxon>
        <taxon>Campylobacter</taxon>
    </lineage>
</organism>
<gene>
    <name evidence="2" type="ORF">CAV_0552</name>
</gene>
<reference evidence="2 3" key="1">
    <citation type="submission" date="2017-07" db="EMBL/GenBank/DDBJ databases">
        <title>Analysis of two Campylobacter avium genomes and identification of a novel hippuricase gene.</title>
        <authorList>
            <person name="Miller W.G."/>
            <person name="Chapman M.H."/>
            <person name="Yee E."/>
            <person name="Revez J."/>
            <person name="Bono J.L."/>
            <person name="Rossi M."/>
        </authorList>
    </citation>
    <scope>NUCLEOTIDE SEQUENCE [LARGE SCALE GENOMIC DNA]</scope>
    <source>
        <strain evidence="2 3">LMG 24591</strain>
    </source>
</reference>
<accession>A0A222MWD3</accession>
<dbReference type="AlphaFoldDB" id="A0A222MWD3"/>
<evidence type="ECO:0000313" key="2">
    <source>
        <dbReference type="EMBL" id="ASQ30219.1"/>
    </source>
</evidence>
<proteinExistence type="predicted"/>